<evidence type="ECO:0000256" key="3">
    <source>
        <dbReference type="ARBA" id="ARBA00022553"/>
    </source>
</evidence>
<organism evidence="5">
    <name type="scientific">Klebsiella pneumoniae</name>
    <dbReference type="NCBI Taxonomy" id="573"/>
    <lineage>
        <taxon>Bacteria</taxon>
        <taxon>Pseudomonadati</taxon>
        <taxon>Pseudomonadota</taxon>
        <taxon>Gammaproteobacteria</taxon>
        <taxon>Enterobacterales</taxon>
        <taxon>Enterobacteriaceae</taxon>
        <taxon>Klebsiella/Raoultella group</taxon>
        <taxon>Klebsiella</taxon>
        <taxon>Klebsiella pneumoniae complex</taxon>
    </lineage>
</organism>
<dbReference type="SUPFAM" id="SSF47384">
    <property type="entry name" value="Homodimeric domain of signal transducing histidine kinase"/>
    <property type="match status" value="1"/>
</dbReference>
<evidence type="ECO:0000256" key="1">
    <source>
        <dbReference type="ARBA" id="ARBA00000085"/>
    </source>
</evidence>
<keyword evidence="3" id="KW-0597">Phosphoprotein</keyword>
<dbReference type="InterPro" id="IPR003594">
    <property type="entry name" value="HATPase_dom"/>
</dbReference>
<protein>
    <recommendedName>
        <fullName evidence="2">histidine kinase</fullName>
        <ecNumber evidence="2">2.7.13.3</ecNumber>
    </recommendedName>
</protein>
<dbReference type="Pfam" id="PF00512">
    <property type="entry name" value="HisKA"/>
    <property type="match status" value="1"/>
</dbReference>
<dbReference type="PRINTS" id="PR00344">
    <property type="entry name" value="BCTRLSENSOR"/>
</dbReference>
<dbReference type="Gene3D" id="3.30.565.10">
    <property type="entry name" value="Histidine kinase-like ATPase, C-terminal domain"/>
    <property type="match status" value="1"/>
</dbReference>
<dbReference type="InterPro" id="IPR005467">
    <property type="entry name" value="His_kinase_dom"/>
</dbReference>
<comment type="catalytic activity">
    <reaction evidence="1">
        <text>ATP + protein L-histidine = ADP + protein N-phospho-L-histidine.</text>
        <dbReference type="EC" id="2.7.13.3"/>
    </reaction>
</comment>
<evidence type="ECO:0000256" key="2">
    <source>
        <dbReference type="ARBA" id="ARBA00012438"/>
    </source>
</evidence>
<dbReference type="AlphaFoldDB" id="A0A486UC63"/>
<dbReference type="InterPro" id="IPR036890">
    <property type="entry name" value="HATPase_C_sf"/>
</dbReference>
<dbReference type="PANTHER" id="PTHR43547">
    <property type="entry name" value="TWO-COMPONENT HISTIDINE KINASE"/>
    <property type="match status" value="1"/>
</dbReference>
<dbReference type="PANTHER" id="PTHR43547:SF2">
    <property type="entry name" value="HYBRID SIGNAL TRANSDUCTION HISTIDINE KINASE C"/>
    <property type="match status" value="1"/>
</dbReference>
<dbReference type="EC" id="2.7.13.3" evidence="2"/>
<dbReference type="CDD" id="cd00082">
    <property type="entry name" value="HisKA"/>
    <property type="match status" value="1"/>
</dbReference>
<keyword evidence="5" id="KW-0418">Kinase</keyword>
<dbReference type="CDD" id="cd00075">
    <property type="entry name" value="HATPase"/>
    <property type="match status" value="1"/>
</dbReference>
<dbReference type="Pfam" id="PF02518">
    <property type="entry name" value="HATPase_c"/>
    <property type="match status" value="1"/>
</dbReference>
<dbReference type="EMBL" id="CAAHDC010000012">
    <property type="protein sequence ID" value="VGM36319.1"/>
    <property type="molecule type" value="Genomic_DNA"/>
</dbReference>
<dbReference type="SMART" id="SM00388">
    <property type="entry name" value="HisKA"/>
    <property type="match status" value="1"/>
</dbReference>
<dbReference type="InterPro" id="IPR003661">
    <property type="entry name" value="HisK_dim/P_dom"/>
</dbReference>
<proteinExistence type="predicted"/>
<dbReference type="SMART" id="SM00387">
    <property type="entry name" value="HATPase_c"/>
    <property type="match status" value="1"/>
</dbReference>
<dbReference type="InterPro" id="IPR036097">
    <property type="entry name" value="HisK_dim/P_sf"/>
</dbReference>
<name>A0A486UC63_KLEPN</name>
<dbReference type="InterPro" id="IPR004358">
    <property type="entry name" value="Sig_transdc_His_kin-like_C"/>
</dbReference>
<dbReference type="SUPFAM" id="SSF55874">
    <property type="entry name" value="ATPase domain of HSP90 chaperone/DNA topoisomerase II/histidine kinase"/>
    <property type="match status" value="1"/>
</dbReference>
<dbReference type="Gene3D" id="1.10.287.130">
    <property type="match status" value="1"/>
</dbReference>
<reference evidence="5" key="1">
    <citation type="submission" date="2019-03" db="EMBL/GenBank/DDBJ databases">
        <authorList>
            <consortium name="Pathogen Informatics"/>
        </authorList>
    </citation>
    <scope>NUCLEOTIDE SEQUENCE</scope>
    <source>
        <strain evidence="5">5012STDY7626355</strain>
    </source>
</reference>
<sequence length="216" mass="23252">MGMVAHEFRTPLAVIQAALENLRLSAASTSQEARFDRIGRAATRLVQLTDNCLADARLASHDLHVERQQTALLTVINMAASVVAISHDHYLNIRQHGAVESPQLQADAGLLCIAIANLLDNAVKYSPPGEIAIDIHSDAGQTELRIRDHGPGLPAGQAELIFERYRRGEHTSPVPGGTGLGLYVARQIVQAHDGKLWLAEHGPDGCTFILTLPTVA</sequence>
<evidence type="ECO:0000313" key="5">
    <source>
        <dbReference type="EMBL" id="VGM36319.1"/>
    </source>
</evidence>
<dbReference type="PROSITE" id="PS50109">
    <property type="entry name" value="HIS_KIN"/>
    <property type="match status" value="1"/>
</dbReference>
<gene>
    <name evidence="5" type="primary">yycG</name>
    <name evidence="5" type="ORF">SAMEA4873556_03689</name>
</gene>
<feature type="domain" description="Histidine kinase" evidence="4">
    <location>
        <begin position="3"/>
        <end position="216"/>
    </location>
</feature>
<dbReference type="GO" id="GO:0000155">
    <property type="term" value="F:phosphorelay sensor kinase activity"/>
    <property type="evidence" value="ECO:0007669"/>
    <property type="project" value="InterPro"/>
</dbReference>
<evidence type="ECO:0000259" key="4">
    <source>
        <dbReference type="PROSITE" id="PS50109"/>
    </source>
</evidence>
<keyword evidence="5" id="KW-0808">Transferase</keyword>
<accession>A0A486UC63</accession>